<dbReference type="Gene3D" id="1.20.120.1020">
    <property type="entry name" value="Prion-inhibition and propagation, HeLo domain"/>
    <property type="match status" value="1"/>
</dbReference>
<comment type="caution">
    <text evidence="2">The sequence shown here is derived from an EMBL/GenBank/DDBJ whole genome shotgun (WGS) entry which is preliminary data.</text>
</comment>
<dbReference type="InterPro" id="IPR011009">
    <property type="entry name" value="Kinase-like_dom_sf"/>
</dbReference>
<protein>
    <recommendedName>
        <fullName evidence="1">Protein kinase domain-containing protein</fullName>
    </recommendedName>
</protein>
<dbReference type="Pfam" id="PF24476">
    <property type="entry name" value="DUF7580"/>
    <property type="match status" value="1"/>
</dbReference>
<dbReference type="PANTHER" id="PTHR37542">
    <property type="entry name" value="HELO DOMAIN-CONTAINING PROTEIN-RELATED"/>
    <property type="match status" value="1"/>
</dbReference>
<dbReference type="GO" id="GO:0004672">
    <property type="term" value="F:protein kinase activity"/>
    <property type="evidence" value="ECO:0007669"/>
    <property type="project" value="InterPro"/>
</dbReference>
<dbReference type="Proteomes" id="UP000287124">
    <property type="component" value="Unassembled WGS sequence"/>
</dbReference>
<dbReference type="SUPFAM" id="SSF56112">
    <property type="entry name" value="Protein kinase-like (PK-like)"/>
    <property type="match status" value="1"/>
</dbReference>
<reference evidence="2 3" key="1">
    <citation type="submission" date="2017-06" db="EMBL/GenBank/DDBJ databases">
        <title>Comparative genomic analysis of Ambrosia Fusariam Clade fungi.</title>
        <authorList>
            <person name="Stajich J.E."/>
            <person name="Carrillo J."/>
            <person name="Kijimoto T."/>
            <person name="Eskalen A."/>
            <person name="O'Donnell K."/>
            <person name="Kasson M."/>
        </authorList>
    </citation>
    <scope>NUCLEOTIDE SEQUENCE [LARGE SCALE GENOMIC DNA]</scope>
    <source>
        <strain evidence="2 3">UCR1854</strain>
    </source>
</reference>
<dbReference type="PANTHER" id="PTHR37542:SF1">
    <property type="entry name" value="PRION-INHIBITION AND PROPAGATION HELO DOMAIN-CONTAINING PROTEIN"/>
    <property type="match status" value="1"/>
</dbReference>
<evidence type="ECO:0000313" key="2">
    <source>
        <dbReference type="EMBL" id="RTE68824.1"/>
    </source>
</evidence>
<dbReference type="EMBL" id="MIKF01000700">
    <property type="protein sequence ID" value="RTE68824.1"/>
    <property type="molecule type" value="Genomic_DNA"/>
</dbReference>
<dbReference type="InterPro" id="IPR029498">
    <property type="entry name" value="HeLo_dom"/>
</dbReference>
<dbReference type="Pfam" id="PF14479">
    <property type="entry name" value="HeLo"/>
    <property type="match status" value="1"/>
</dbReference>
<evidence type="ECO:0000259" key="1">
    <source>
        <dbReference type="PROSITE" id="PS50011"/>
    </source>
</evidence>
<name>A0A430KZD0_9HYPO</name>
<gene>
    <name evidence="2" type="ORF">BHE90_016795</name>
</gene>
<organism evidence="2 3">
    <name type="scientific">Fusarium euwallaceae</name>
    <dbReference type="NCBI Taxonomy" id="1147111"/>
    <lineage>
        <taxon>Eukaryota</taxon>
        <taxon>Fungi</taxon>
        <taxon>Dikarya</taxon>
        <taxon>Ascomycota</taxon>
        <taxon>Pezizomycotina</taxon>
        <taxon>Sordariomycetes</taxon>
        <taxon>Hypocreomycetidae</taxon>
        <taxon>Hypocreales</taxon>
        <taxon>Nectriaceae</taxon>
        <taxon>Fusarium</taxon>
        <taxon>Fusarium solani species complex</taxon>
    </lineage>
</organism>
<sequence>MGDPLSVLGAGVGLTSLIIQVVDECVKGYTYYVNASNMPEQYHHLQLRAQMEQQRFLNFATVAGLLYADGDLSATLKVNRSILLAVLAEIRSVFETHAAANGRYIKFSSPNEINWDDQSEPELDAMALLSLPSASSETAAVAESQAGLMKQSAFGLSKLGKGITQARKNLRKIVIEPKRLVWATVDKDRFEQMIARLAELNSFLTGLLDGANLDAIQEATSASYYEILQLKNDIKSLQELVQAFSPDAKGTNAAKSPEEHVLSRAVLDESLRDERERKYLKRLAELKIQYTEIGQMSENVKKSSSYIESIDTKLDLKSFTFQGSLRDLIQHDRRTYATLKGNLVWIEWKTSTSAYGMPLPRSAEIEMRLRLLTELLCFEKPSGFRAPLCHGYVEALDENDEAKFGIVFGIQDAEAQSSRIYTLYELLQAVPKPSLTARVSLARALAESIHNFHAINWLHKGIRSENISIVKSNEARPDLSSPYISGFELSRPKTMVEMTEKPVFDPLHDLYRHPAAQSSCPHQQYQKSYDMYSLGIVLIEIANWKRIENIMDLGDVKNLGPPVLQSTRHRLLGELDAQAGKRLAGSGSCLEAIGSELGEAYQHMVEICLRSDEMEEPAFSNESKGSIAIRLQRVVESRLVKKLRQLESALRKD</sequence>
<feature type="domain" description="Protein kinase" evidence="1">
    <location>
        <begin position="314"/>
        <end position="629"/>
    </location>
</feature>
<dbReference type="InterPro" id="IPR056002">
    <property type="entry name" value="DUF7580"/>
</dbReference>
<dbReference type="Gene3D" id="1.10.510.10">
    <property type="entry name" value="Transferase(Phosphotransferase) domain 1"/>
    <property type="match status" value="1"/>
</dbReference>
<dbReference type="GO" id="GO:0005524">
    <property type="term" value="F:ATP binding"/>
    <property type="evidence" value="ECO:0007669"/>
    <property type="project" value="InterPro"/>
</dbReference>
<dbReference type="PROSITE" id="PS50011">
    <property type="entry name" value="PROTEIN_KINASE_DOM"/>
    <property type="match status" value="1"/>
</dbReference>
<dbReference type="InterPro" id="IPR038305">
    <property type="entry name" value="HeLo_sf"/>
</dbReference>
<accession>A0A430KZD0</accession>
<evidence type="ECO:0000313" key="3">
    <source>
        <dbReference type="Proteomes" id="UP000287124"/>
    </source>
</evidence>
<keyword evidence="3" id="KW-1185">Reference proteome</keyword>
<dbReference type="InterPro" id="IPR000719">
    <property type="entry name" value="Prot_kinase_dom"/>
</dbReference>
<dbReference type="AlphaFoldDB" id="A0A430KZD0"/>
<proteinExistence type="predicted"/>